<dbReference type="Proteomes" id="UP000023561">
    <property type="component" value="Unassembled WGS sequence"/>
</dbReference>
<feature type="transmembrane region" description="Helical" evidence="1">
    <location>
        <begin position="36"/>
        <end position="53"/>
    </location>
</feature>
<keyword evidence="1" id="KW-1133">Transmembrane helix</keyword>
<evidence type="ECO:0000313" key="2">
    <source>
        <dbReference type="EMBL" id="GAJ38312.1"/>
    </source>
</evidence>
<dbReference type="RefSeq" id="WP_169735600.1">
    <property type="nucleotide sequence ID" value="NZ_BAWO01000002.1"/>
</dbReference>
<comment type="caution">
    <text evidence="2">The sequence shown here is derived from an EMBL/GenBank/DDBJ whole genome shotgun (WGS) entry which is preliminary data.</text>
</comment>
<sequence length="54" mass="6192">METLARTLLIFAGIFLIGGIVYLAWKNKTMETLSKILFILCAFFVFIGLLYLFL</sequence>
<evidence type="ECO:0000256" key="1">
    <source>
        <dbReference type="SAM" id="Phobius"/>
    </source>
</evidence>
<organism evidence="2 3">
    <name type="scientific">Parageobacillus caldoxylosilyticus NBRC 107762</name>
    <dbReference type="NCBI Taxonomy" id="1220594"/>
    <lineage>
        <taxon>Bacteria</taxon>
        <taxon>Bacillati</taxon>
        <taxon>Bacillota</taxon>
        <taxon>Bacilli</taxon>
        <taxon>Bacillales</taxon>
        <taxon>Anoxybacillaceae</taxon>
        <taxon>Saccharococcus</taxon>
    </lineage>
</organism>
<keyword evidence="3" id="KW-1185">Reference proteome</keyword>
<name>A0A023DB23_9BACL</name>
<feature type="transmembrane region" description="Helical" evidence="1">
    <location>
        <begin position="6"/>
        <end position="24"/>
    </location>
</feature>
<dbReference type="EMBL" id="BAWO01000002">
    <property type="protein sequence ID" value="GAJ38312.1"/>
    <property type="molecule type" value="Genomic_DNA"/>
</dbReference>
<reference evidence="2 3" key="1">
    <citation type="submission" date="2014-04" db="EMBL/GenBank/DDBJ databases">
        <title>Whole genome shotgun sequence of Geobacillus caldoxylosilyticus NBRC 107762.</title>
        <authorList>
            <person name="Hosoyama A."/>
            <person name="Hosoyama Y."/>
            <person name="Katano-Makiyama Y."/>
            <person name="Tsuchikane K."/>
            <person name="Ohji S."/>
            <person name="Ichikawa N."/>
            <person name="Yamazoe A."/>
            <person name="Fujita N."/>
        </authorList>
    </citation>
    <scope>NUCLEOTIDE SEQUENCE [LARGE SCALE GENOMIC DNA]</scope>
    <source>
        <strain evidence="2 3">NBRC 107762</strain>
    </source>
</reference>
<proteinExistence type="predicted"/>
<accession>A0A023DB23</accession>
<dbReference type="AlphaFoldDB" id="A0A023DB23"/>
<protein>
    <submittedName>
        <fullName evidence="2">Uncharacterized protein</fullName>
    </submittedName>
</protein>
<evidence type="ECO:0000313" key="3">
    <source>
        <dbReference type="Proteomes" id="UP000023561"/>
    </source>
</evidence>
<keyword evidence="1" id="KW-0812">Transmembrane</keyword>
<gene>
    <name evidence="2" type="ORF">GCA01S_002_01000</name>
</gene>
<keyword evidence="1" id="KW-0472">Membrane</keyword>